<accession>A0A926EBA4</accession>
<dbReference type="Gene3D" id="3.40.50.11590">
    <property type="match status" value="1"/>
</dbReference>
<reference evidence="2" key="1">
    <citation type="submission" date="2020-08" db="EMBL/GenBank/DDBJ databases">
        <title>Genome public.</title>
        <authorList>
            <person name="Liu C."/>
            <person name="Sun Q."/>
        </authorList>
    </citation>
    <scope>NUCLEOTIDE SEQUENCE</scope>
    <source>
        <strain evidence="2">NSJ-24</strain>
    </source>
</reference>
<protein>
    <recommendedName>
        <fullName evidence="1">Putative heavy-metal chelation domain-containing protein</fullName>
    </recommendedName>
</protein>
<comment type="caution">
    <text evidence="2">The sequence shown here is derived from an EMBL/GenBank/DDBJ whole genome shotgun (WGS) entry which is preliminary data.</text>
</comment>
<dbReference type="Proteomes" id="UP000610862">
    <property type="component" value="Unassembled WGS sequence"/>
</dbReference>
<evidence type="ECO:0000313" key="3">
    <source>
        <dbReference type="Proteomes" id="UP000610862"/>
    </source>
</evidence>
<dbReference type="RefSeq" id="WP_177267953.1">
    <property type="nucleotide sequence ID" value="NZ_JACRTA010000002.1"/>
</dbReference>
<feature type="domain" description="Putative heavy-metal chelation" evidence="1">
    <location>
        <begin position="141"/>
        <end position="221"/>
    </location>
</feature>
<keyword evidence="3" id="KW-1185">Reference proteome</keyword>
<evidence type="ECO:0000259" key="1">
    <source>
        <dbReference type="Pfam" id="PF04016"/>
    </source>
</evidence>
<dbReference type="SUPFAM" id="SSF159713">
    <property type="entry name" value="Dhaf3308-like"/>
    <property type="match status" value="1"/>
</dbReference>
<dbReference type="InterPro" id="IPR007161">
    <property type="entry name" value="DUF364"/>
</dbReference>
<evidence type="ECO:0000313" key="2">
    <source>
        <dbReference type="EMBL" id="MBC8568632.1"/>
    </source>
</evidence>
<organism evidence="2 3">
    <name type="scientific">Lentihominibacter hominis</name>
    <dbReference type="NCBI Taxonomy" id="2763645"/>
    <lineage>
        <taxon>Bacteria</taxon>
        <taxon>Bacillati</taxon>
        <taxon>Bacillota</taxon>
        <taxon>Clostridia</taxon>
        <taxon>Peptostreptococcales</taxon>
        <taxon>Anaerovoracaceae</taxon>
        <taxon>Lentihominibacter</taxon>
    </lineage>
</organism>
<proteinExistence type="predicted"/>
<name>A0A926EBA4_9FIRM</name>
<gene>
    <name evidence="2" type="ORF">H8692_07675</name>
</gene>
<dbReference type="EMBL" id="JACRTA010000002">
    <property type="protein sequence ID" value="MBC8568632.1"/>
    <property type="molecule type" value="Genomic_DNA"/>
</dbReference>
<dbReference type="Pfam" id="PF04016">
    <property type="entry name" value="DUF364"/>
    <property type="match status" value="1"/>
</dbReference>
<dbReference type="AlphaFoldDB" id="A0A926EBA4"/>
<sequence length="251" mass="28381">MKAETFYETLKKRFTDVLKENNIENDPVQIICRSLTAEEAIGKTKRQDFPIITGKDVMIQAEFRNCFGQAFTEAPTSFKGGLWEVMNMDIINEPHERGIFIAAVNAVMSYLDLCKGAVHCRTEGPEFCAKDMYQFLRENYPDRKRIGLIGYQPALLDMLSHSEYDVRVLDLNPANIGQIRYGVLVEDGSKVYDDVVNRYADLILCTGSTVCNGTIVDYIDIDTEVLFFGTTLSGSAVLMDLKRVCFADLYE</sequence>